<dbReference type="InterPro" id="IPR018060">
    <property type="entry name" value="HTH_AraC"/>
</dbReference>
<dbReference type="Pfam" id="PF12833">
    <property type="entry name" value="HTH_18"/>
    <property type="match status" value="1"/>
</dbReference>
<gene>
    <name evidence="5" type="ORF">Azoinq_01440</name>
</gene>
<organism evidence="5 6">
    <name type="scientific">Azospira inquinata</name>
    <dbReference type="NCBI Taxonomy" id="2785627"/>
    <lineage>
        <taxon>Bacteria</taxon>
        <taxon>Pseudomonadati</taxon>
        <taxon>Pseudomonadota</taxon>
        <taxon>Betaproteobacteria</taxon>
        <taxon>Rhodocyclales</taxon>
        <taxon>Rhodocyclaceae</taxon>
        <taxon>Azospira</taxon>
    </lineage>
</organism>
<dbReference type="KEGG" id="aiq:Azoinq_01440"/>
<keyword evidence="1" id="KW-0805">Transcription regulation</keyword>
<protein>
    <submittedName>
        <fullName evidence="5">Helix-turn-helix domain-containing protein</fullName>
    </submittedName>
</protein>
<dbReference type="InterPro" id="IPR050204">
    <property type="entry name" value="AraC_XylS_family_regulators"/>
</dbReference>
<keyword evidence="6" id="KW-1185">Reference proteome</keyword>
<keyword evidence="3" id="KW-0804">Transcription</keyword>
<evidence type="ECO:0000256" key="1">
    <source>
        <dbReference type="ARBA" id="ARBA00023015"/>
    </source>
</evidence>
<dbReference type="GO" id="GO:0003700">
    <property type="term" value="F:DNA-binding transcription factor activity"/>
    <property type="evidence" value="ECO:0007669"/>
    <property type="project" value="InterPro"/>
</dbReference>
<dbReference type="GO" id="GO:0043565">
    <property type="term" value="F:sequence-specific DNA binding"/>
    <property type="evidence" value="ECO:0007669"/>
    <property type="project" value="InterPro"/>
</dbReference>
<dbReference type="PANTHER" id="PTHR46796:SF12">
    <property type="entry name" value="HTH-TYPE DNA-BINDING TRANSCRIPTIONAL ACTIVATOR EUTR"/>
    <property type="match status" value="1"/>
</dbReference>
<reference evidence="5" key="1">
    <citation type="submission" date="2020-11" db="EMBL/GenBank/DDBJ databases">
        <title>Azospira inquinata sp. nov.</title>
        <authorList>
            <person name="Moe W.M."/>
            <person name="Mikes M.C."/>
        </authorList>
    </citation>
    <scope>NUCLEOTIDE SEQUENCE</scope>
    <source>
        <strain evidence="5">Azo-3</strain>
    </source>
</reference>
<keyword evidence="2" id="KW-0238">DNA-binding</keyword>
<dbReference type="PROSITE" id="PS01124">
    <property type="entry name" value="HTH_ARAC_FAMILY_2"/>
    <property type="match status" value="1"/>
</dbReference>
<evidence type="ECO:0000313" key="6">
    <source>
        <dbReference type="Proteomes" id="UP000683428"/>
    </source>
</evidence>
<name>A0A975XUZ0_9RHOO</name>
<dbReference type="InterPro" id="IPR018062">
    <property type="entry name" value="HTH_AraC-typ_CS"/>
</dbReference>
<evidence type="ECO:0000256" key="3">
    <source>
        <dbReference type="ARBA" id="ARBA00023163"/>
    </source>
</evidence>
<proteinExistence type="predicted"/>
<accession>A0A975XUZ0</accession>
<dbReference type="PANTHER" id="PTHR46796">
    <property type="entry name" value="HTH-TYPE TRANSCRIPTIONAL ACTIVATOR RHAS-RELATED"/>
    <property type="match status" value="1"/>
</dbReference>
<evidence type="ECO:0000313" key="5">
    <source>
        <dbReference type="EMBL" id="QWT49306.1"/>
    </source>
</evidence>
<evidence type="ECO:0000259" key="4">
    <source>
        <dbReference type="PROSITE" id="PS01124"/>
    </source>
</evidence>
<dbReference type="EMBL" id="CP064782">
    <property type="protein sequence ID" value="QWT49306.1"/>
    <property type="molecule type" value="Genomic_DNA"/>
</dbReference>
<sequence length="325" mass="36480">MSALLHESLGATGGNYAVRLSSRIQEASDHMRLLQNWHLRYEQLSSGKFEGALREAWINGIHLYQESLSQKVFQTGMACDGHICLGVFTALSGEARWFGESLTTDDVMYLGSQDELLLTTPHRSSLLVLSLPERLFDCGDLERSLNRTYVRNSALANSLRRDILGALNHLVSRPLSYSSQRSRELFALNIKNLVSDFICQSAQGGPQLAAGRAKDVVEKARSFVDERRGEAVAIDEICQRTYTSRRTLQNCFEKITGESPASFLKAQRLNGIRRELLAPLNAKSIGDVAAEWGFWHLSQFSSDYKRLFGESPSATLHFARRYWNG</sequence>
<dbReference type="PROSITE" id="PS00041">
    <property type="entry name" value="HTH_ARAC_FAMILY_1"/>
    <property type="match status" value="1"/>
</dbReference>
<dbReference type="AlphaFoldDB" id="A0A975XUZ0"/>
<dbReference type="Proteomes" id="UP000683428">
    <property type="component" value="Chromosome"/>
</dbReference>
<feature type="domain" description="HTH araC/xylS-type" evidence="4">
    <location>
        <begin position="218"/>
        <end position="318"/>
    </location>
</feature>
<dbReference type="RefSeq" id="WP_216127545.1">
    <property type="nucleotide sequence ID" value="NZ_CP064782.1"/>
</dbReference>
<evidence type="ECO:0000256" key="2">
    <source>
        <dbReference type="ARBA" id="ARBA00023125"/>
    </source>
</evidence>
<dbReference type="SMART" id="SM00342">
    <property type="entry name" value="HTH_ARAC"/>
    <property type="match status" value="1"/>
</dbReference>